<protein>
    <submittedName>
        <fullName evidence="7">DUF862-domain-containing protein</fullName>
    </submittedName>
</protein>
<evidence type="ECO:0000256" key="2">
    <source>
        <dbReference type="ARBA" id="ARBA00022670"/>
    </source>
</evidence>
<evidence type="ECO:0000259" key="4">
    <source>
        <dbReference type="PROSITE" id="PS51352"/>
    </source>
</evidence>
<dbReference type="InterPro" id="IPR013535">
    <property type="entry name" value="PUL_dom"/>
</dbReference>
<dbReference type="CDD" id="cd02947">
    <property type="entry name" value="TRX_family"/>
    <property type="match status" value="1"/>
</dbReference>
<dbReference type="GO" id="GO:0008233">
    <property type="term" value="F:peptidase activity"/>
    <property type="evidence" value="ECO:0007669"/>
    <property type="project" value="UniProtKB-KW"/>
</dbReference>
<keyword evidence="3" id="KW-0378">Hydrolase</keyword>
<dbReference type="eggNOG" id="KOG0907">
    <property type="taxonomic scope" value="Eukaryota"/>
</dbReference>
<dbReference type="Gene3D" id="1.25.10.10">
    <property type="entry name" value="Leucine-rich Repeat Variant"/>
    <property type="match status" value="1"/>
</dbReference>
<feature type="domain" description="PUL" evidence="5">
    <location>
        <begin position="333"/>
        <end position="618"/>
    </location>
</feature>
<evidence type="ECO:0000256" key="1">
    <source>
        <dbReference type="ARBA" id="ARBA00008140"/>
    </source>
</evidence>
<keyword evidence="2" id="KW-0645">Protease</keyword>
<dbReference type="KEGG" id="adl:AURDEDRAFT_153459"/>
<dbReference type="OrthoDB" id="21221at2759"/>
<feature type="domain" description="PPPDE" evidence="6">
    <location>
        <begin position="2"/>
        <end position="142"/>
    </location>
</feature>
<dbReference type="InterPro" id="IPR011989">
    <property type="entry name" value="ARM-like"/>
</dbReference>
<evidence type="ECO:0000259" key="5">
    <source>
        <dbReference type="PROSITE" id="PS51396"/>
    </source>
</evidence>
<dbReference type="GO" id="GO:0006508">
    <property type="term" value="P:proteolysis"/>
    <property type="evidence" value="ECO:0007669"/>
    <property type="project" value="UniProtKB-KW"/>
</dbReference>
<dbReference type="InterPro" id="IPR013766">
    <property type="entry name" value="Thioredoxin_domain"/>
</dbReference>
<dbReference type="SMART" id="SM01179">
    <property type="entry name" value="DUF862"/>
    <property type="match status" value="1"/>
</dbReference>
<dbReference type="Gene3D" id="3.40.30.10">
    <property type="entry name" value="Glutaredoxin"/>
    <property type="match status" value="1"/>
</dbReference>
<dbReference type="eggNOG" id="KOG0324">
    <property type="taxonomic scope" value="Eukaryota"/>
</dbReference>
<accession>J0D2D8</accession>
<dbReference type="InterPro" id="IPR036249">
    <property type="entry name" value="Thioredoxin-like_sf"/>
</dbReference>
<proteinExistence type="inferred from homology"/>
<dbReference type="AlphaFoldDB" id="J0D2D8"/>
<feature type="domain" description="Thioredoxin" evidence="4">
    <location>
        <begin position="182"/>
        <end position="306"/>
    </location>
</feature>
<evidence type="ECO:0000313" key="8">
    <source>
        <dbReference type="Proteomes" id="UP000006514"/>
    </source>
</evidence>
<keyword evidence="8" id="KW-1185">Reference proteome</keyword>
<dbReference type="PANTHER" id="PTHR12378:SF7">
    <property type="entry name" value="DESUMOYLATING ISOPEPTIDASE 1"/>
    <property type="match status" value="1"/>
</dbReference>
<dbReference type="EMBL" id="JH687798">
    <property type="protein sequence ID" value="EJD40913.1"/>
    <property type="molecule type" value="Genomic_DNA"/>
</dbReference>
<dbReference type="GO" id="GO:0070646">
    <property type="term" value="P:protein modification by small protein removal"/>
    <property type="evidence" value="ECO:0007669"/>
    <property type="project" value="TreeGrafter"/>
</dbReference>
<dbReference type="SUPFAM" id="SSF52833">
    <property type="entry name" value="Thioredoxin-like"/>
    <property type="match status" value="1"/>
</dbReference>
<dbReference type="Pfam" id="PF05903">
    <property type="entry name" value="Peptidase_C97"/>
    <property type="match status" value="1"/>
</dbReference>
<evidence type="ECO:0000259" key="6">
    <source>
        <dbReference type="PROSITE" id="PS51858"/>
    </source>
</evidence>
<dbReference type="OMA" id="VTLQMAC"/>
<dbReference type="Proteomes" id="UP000006514">
    <property type="component" value="Unassembled WGS sequence"/>
</dbReference>
<evidence type="ECO:0000256" key="3">
    <source>
        <dbReference type="ARBA" id="ARBA00022801"/>
    </source>
</evidence>
<sequence length="623" mass="67035">MSKVELYVYDLSNGLARQMSRQLTGRQIDGIWHTSVVVYNKEYFYGQGINTTPPGRSHHGQPLQVLNMGETAIDEGTFDEYLAEMSDLYTADKYHLLEFNCNNFTNDVVGFLTGGSIPDWIKDLPSDFLSTPFGAALRPTIDAMYRRPAPGAAAAPPAQAGMPDTALAASFLQAVAAQAAGGSAQPHAPASAVETVAGPLQVSTNWASFANILATHRAVAVFFTSPTCGPCKTIEPLFDELAEAKQNPGTAFVKVDMSVGRSYEIAQRFNIRATPTFMFFVDGKKTMEFKGPNQPELRTQVDLLMYTAFPAHLHMSLHLPHIRAMSTNSILFSQVPALDAALAKFLTFVDAAPSSPNFNKSAIKTTLSTTFVPFLKKRFATPNSKAAIPSAVVGQWASASITLTSALPAKELFPLADFWRLAVQDTTVATYLTADPSVLEGLFSRATDTLDEPDARNLSLTTLRLATNALAPDVLGRRLLTPATALLVPALLHSDARVRAAAASLAFNGAVLFARPLMAWARAGTRGVPPGGRRDAEWEMALTSALVEALRSDQSEDVVHRLAAALAMLVHLSPHFIEQGRPLLDVLGARRALLATVAEGGCVKKPEIKALVTEVAEELCPDT</sequence>
<dbReference type="PROSITE" id="PS51858">
    <property type="entry name" value="PPPDE"/>
    <property type="match status" value="1"/>
</dbReference>
<reference evidence="8" key="1">
    <citation type="journal article" date="2012" name="Science">
        <title>The Paleozoic origin of enzymatic lignin decomposition reconstructed from 31 fungal genomes.</title>
        <authorList>
            <person name="Floudas D."/>
            <person name="Binder M."/>
            <person name="Riley R."/>
            <person name="Barry K."/>
            <person name="Blanchette R.A."/>
            <person name="Henrissat B."/>
            <person name="Martinez A.T."/>
            <person name="Otillar R."/>
            <person name="Spatafora J.W."/>
            <person name="Yadav J.S."/>
            <person name="Aerts A."/>
            <person name="Benoit I."/>
            <person name="Boyd A."/>
            <person name="Carlson A."/>
            <person name="Copeland A."/>
            <person name="Coutinho P.M."/>
            <person name="de Vries R.P."/>
            <person name="Ferreira P."/>
            <person name="Findley K."/>
            <person name="Foster B."/>
            <person name="Gaskell J."/>
            <person name="Glotzer D."/>
            <person name="Gorecki P."/>
            <person name="Heitman J."/>
            <person name="Hesse C."/>
            <person name="Hori C."/>
            <person name="Igarashi K."/>
            <person name="Jurgens J.A."/>
            <person name="Kallen N."/>
            <person name="Kersten P."/>
            <person name="Kohler A."/>
            <person name="Kuees U."/>
            <person name="Kumar T.K.A."/>
            <person name="Kuo A."/>
            <person name="LaButti K."/>
            <person name="Larrondo L.F."/>
            <person name="Lindquist E."/>
            <person name="Ling A."/>
            <person name="Lombard V."/>
            <person name="Lucas S."/>
            <person name="Lundell T."/>
            <person name="Martin R."/>
            <person name="McLaughlin D.J."/>
            <person name="Morgenstern I."/>
            <person name="Morin E."/>
            <person name="Murat C."/>
            <person name="Nagy L.G."/>
            <person name="Nolan M."/>
            <person name="Ohm R.A."/>
            <person name="Patyshakuliyeva A."/>
            <person name="Rokas A."/>
            <person name="Ruiz-Duenas F.J."/>
            <person name="Sabat G."/>
            <person name="Salamov A."/>
            <person name="Samejima M."/>
            <person name="Schmutz J."/>
            <person name="Slot J.C."/>
            <person name="St John F."/>
            <person name="Stenlid J."/>
            <person name="Sun H."/>
            <person name="Sun S."/>
            <person name="Syed K."/>
            <person name="Tsang A."/>
            <person name="Wiebenga A."/>
            <person name="Young D."/>
            <person name="Pisabarro A."/>
            <person name="Eastwood D.C."/>
            <person name="Martin F."/>
            <person name="Cullen D."/>
            <person name="Grigoriev I.V."/>
            <person name="Hibbett D.S."/>
        </authorList>
    </citation>
    <scope>NUCLEOTIDE SEQUENCE [LARGE SCALE GENOMIC DNA]</scope>
    <source>
        <strain evidence="8">TFB10046</strain>
    </source>
</reference>
<dbReference type="InterPro" id="IPR008580">
    <property type="entry name" value="PPPDE_dom"/>
</dbReference>
<dbReference type="PROSITE" id="PS51352">
    <property type="entry name" value="THIOREDOXIN_2"/>
    <property type="match status" value="1"/>
</dbReference>
<dbReference type="InParanoid" id="J0D2D8"/>
<dbReference type="Pfam" id="PF08324">
    <property type="entry name" value="PUL"/>
    <property type="match status" value="1"/>
</dbReference>
<dbReference type="Pfam" id="PF00085">
    <property type="entry name" value="Thioredoxin"/>
    <property type="match status" value="1"/>
</dbReference>
<dbReference type="Gene3D" id="3.90.1720.30">
    <property type="entry name" value="PPPDE domains"/>
    <property type="match status" value="1"/>
</dbReference>
<dbReference type="InterPro" id="IPR042266">
    <property type="entry name" value="PPPDE_sf"/>
</dbReference>
<comment type="similarity">
    <text evidence="1">Belongs to the DeSI family.</text>
</comment>
<organism evidence="7 8">
    <name type="scientific">Auricularia subglabra (strain TFB-10046 / SS5)</name>
    <name type="common">White-rot fungus</name>
    <name type="synonym">Auricularia delicata (strain TFB10046)</name>
    <dbReference type="NCBI Taxonomy" id="717982"/>
    <lineage>
        <taxon>Eukaryota</taxon>
        <taxon>Fungi</taxon>
        <taxon>Dikarya</taxon>
        <taxon>Basidiomycota</taxon>
        <taxon>Agaricomycotina</taxon>
        <taxon>Agaricomycetes</taxon>
        <taxon>Auriculariales</taxon>
        <taxon>Auriculariaceae</taxon>
        <taxon>Auricularia</taxon>
    </lineage>
</organism>
<evidence type="ECO:0000313" key="7">
    <source>
        <dbReference type="EMBL" id="EJD40913.1"/>
    </source>
</evidence>
<gene>
    <name evidence="7" type="ORF">AURDEDRAFT_153459</name>
</gene>
<name>J0D2D8_AURST</name>
<dbReference type="PROSITE" id="PS51396">
    <property type="entry name" value="PUL"/>
    <property type="match status" value="1"/>
</dbReference>
<dbReference type="PANTHER" id="PTHR12378">
    <property type="entry name" value="DESUMOYLATING ISOPEPTIDASE"/>
    <property type="match status" value="1"/>
</dbReference>